<proteinExistence type="predicted"/>
<organism evidence="5 6">
    <name type="scientific">Rhodococcus opacus</name>
    <name type="common">Nocardia opaca</name>
    <dbReference type="NCBI Taxonomy" id="37919"/>
    <lineage>
        <taxon>Bacteria</taxon>
        <taxon>Bacillati</taxon>
        <taxon>Actinomycetota</taxon>
        <taxon>Actinomycetes</taxon>
        <taxon>Mycobacteriales</taxon>
        <taxon>Nocardiaceae</taxon>
        <taxon>Rhodococcus</taxon>
    </lineage>
</organism>
<dbReference type="InterPro" id="IPR025878">
    <property type="entry name" value="Acyl-CoA_dh-like_C_dom"/>
</dbReference>
<keyword evidence="6" id="KW-1185">Reference proteome</keyword>
<evidence type="ECO:0000259" key="3">
    <source>
        <dbReference type="Pfam" id="PF00441"/>
    </source>
</evidence>
<feature type="domain" description="Acetyl-CoA dehydrogenase-like C-terminal" evidence="4">
    <location>
        <begin position="155"/>
        <end position="272"/>
    </location>
</feature>
<evidence type="ECO:0000256" key="1">
    <source>
        <dbReference type="ARBA" id="ARBA00022630"/>
    </source>
</evidence>
<feature type="non-terminal residue" evidence="5">
    <location>
        <position position="1"/>
    </location>
</feature>
<dbReference type="Gene3D" id="1.20.140.10">
    <property type="entry name" value="Butyryl-CoA Dehydrogenase, subunit A, domain 3"/>
    <property type="match status" value="1"/>
</dbReference>
<feature type="compositionally biased region" description="Polar residues" evidence="2">
    <location>
        <begin position="1"/>
        <end position="21"/>
    </location>
</feature>
<dbReference type="RefSeq" id="WP_269593180.1">
    <property type="nucleotide sequence ID" value="NZ_JAPWIS010000070.1"/>
</dbReference>
<evidence type="ECO:0000313" key="6">
    <source>
        <dbReference type="Proteomes" id="UP001066327"/>
    </source>
</evidence>
<evidence type="ECO:0000313" key="5">
    <source>
        <dbReference type="EMBL" id="MCZ4590654.1"/>
    </source>
</evidence>
<dbReference type="InterPro" id="IPR052166">
    <property type="entry name" value="Diverse_Acyl-CoA_DH"/>
</dbReference>
<accession>A0ABT4NTE3</accession>
<dbReference type="Pfam" id="PF12806">
    <property type="entry name" value="Acyl-CoA_dh_C"/>
    <property type="match status" value="1"/>
</dbReference>
<reference evidence="5" key="1">
    <citation type="submission" date="2022-12" db="EMBL/GenBank/DDBJ databases">
        <authorList>
            <person name="Krivoruchko A.V."/>
            <person name="Elkin A."/>
        </authorList>
    </citation>
    <scope>NUCLEOTIDE SEQUENCE</scope>
    <source>
        <strain evidence="5">IEGM 249</strain>
    </source>
</reference>
<feature type="domain" description="Acyl-CoA dehydrogenase/oxidase C-terminal" evidence="3">
    <location>
        <begin position="26"/>
        <end position="136"/>
    </location>
</feature>
<dbReference type="Pfam" id="PF00441">
    <property type="entry name" value="Acyl-CoA_dh_1"/>
    <property type="match status" value="1"/>
</dbReference>
<dbReference type="PANTHER" id="PTHR42803:SF3">
    <property type="entry name" value="ACYL-COA DEHYDROGENASE-RELATED"/>
    <property type="match status" value="1"/>
</dbReference>
<evidence type="ECO:0000256" key="2">
    <source>
        <dbReference type="SAM" id="MobiDB-lite"/>
    </source>
</evidence>
<dbReference type="SUPFAM" id="SSF47203">
    <property type="entry name" value="Acyl-CoA dehydrogenase C-terminal domain-like"/>
    <property type="match status" value="1"/>
</dbReference>
<dbReference type="InterPro" id="IPR009075">
    <property type="entry name" value="AcylCo_DH/oxidase_C"/>
</dbReference>
<comment type="caution">
    <text evidence="5">The sequence shown here is derived from an EMBL/GenBank/DDBJ whole genome shotgun (WGS) entry which is preliminary data.</text>
</comment>
<sequence>QSVDYAKTRTQGRSQSGTGSTAKPVAIVEHSDVKRMLLAQKSYVEGALALGLYCSKLVDEQDTLDDTQLQAEKTLLLDVLTPLAKSWPSQWCLRANDLAIQVHGGYGYTRDYDVEQFYRDNRLNQIHEGTHGIQGLDLLGRKMVMQNGAGLDLLVATIGSTIERAQHAGGEAAELATHLDAALDRTRMVTTTLRDEPDKAQSLANSSIYLEAVGHVVVAWIWLEQFLAAGDSQGDFYDGKRQAARYFFRYELPATRAQFDLLASLDRTTLDMSGDWF</sequence>
<dbReference type="Proteomes" id="UP001066327">
    <property type="component" value="Unassembled WGS sequence"/>
</dbReference>
<name>A0ABT4NTE3_RHOOP</name>
<evidence type="ECO:0000259" key="4">
    <source>
        <dbReference type="Pfam" id="PF12806"/>
    </source>
</evidence>
<feature type="region of interest" description="Disordered" evidence="2">
    <location>
        <begin position="1"/>
        <end position="22"/>
    </location>
</feature>
<keyword evidence="1" id="KW-0285">Flavoprotein</keyword>
<gene>
    <name evidence="5" type="ORF">O4328_44810</name>
</gene>
<protein>
    <submittedName>
        <fullName evidence="5">Acyl-CoA dehydrogenase</fullName>
    </submittedName>
</protein>
<dbReference type="InterPro" id="IPR036250">
    <property type="entry name" value="AcylCo_DH-like_C"/>
</dbReference>
<dbReference type="PANTHER" id="PTHR42803">
    <property type="entry name" value="ACYL-COA DEHYDROGENASE"/>
    <property type="match status" value="1"/>
</dbReference>
<dbReference type="EMBL" id="JAPWIS010000070">
    <property type="protein sequence ID" value="MCZ4590654.1"/>
    <property type="molecule type" value="Genomic_DNA"/>
</dbReference>